<dbReference type="InterPro" id="IPR050093">
    <property type="entry name" value="ABC_SmlMolc_Importer"/>
</dbReference>
<evidence type="ECO:0000256" key="1">
    <source>
        <dbReference type="ARBA" id="ARBA00022448"/>
    </source>
</evidence>
<feature type="domain" description="ABC transporter" evidence="4">
    <location>
        <begin position="3"/>
        <end position="230"/>
    </location>
</feature>
<gene>
    <name evidence="5" type="ORF">CCE28_07940</name>
</gene>
<keyword evidence="6" id="KW-1185">Reference proteome</keyword>
<keyword evidence="1" id="KW-0813">Transport</keyword>
<dbReference type="PANTHER" id="PTHR42781">
    <property type="entry name" value="SPERMIDINE/PUTRESCINE IMPORT ATP-BINDING PROTEIN POTA"/>
    <property type="match status" value="1"/>
</dbReference>
<dbReference type="RefSeq" id="WP_095132730.1">
    <property type="nucleotide sequence ID" value="NZ_NIBG01000005.1"/>
</dbReference>
<evidence type="ECO:0000313" key="6">
    <source>
        <dbReference type="Proteomes" id="UP000216024"/>
    </source>
</evidence>
<dbReference type="AlphaFoldDB" id="A0A267MK18"/>
<dbReference type="SMART" id="SM00382">
    <property type="entry name" value="AAA"/>
    <property type="match status" value="1"/>
</dbReference>
<dbReference type="PANTHER" id="PTHR42781:SF9">
    <property type="entry name" value="AMINO ACID ABC TRANSPORTER, ATP-BINDING PROTEIN-RELATED"/>
    <property type="match status" value="1"/>
</dbReference>
<dbReference type="InterPro" id="IPR003439">
    <property type="entry name" value="ABC_transporter-like_ATP-bd"/>
</dbReference>
<protein>
    <recommendedName>
        <fullName evidence="4">ABC transporter domain-containing protein</fullName>
    </recommendedName>
</protein>
<keyword evidence="2" id="KW-0547">Nucleotide-binding</keyword>
<organism evidence="5 6">
    <name type="scientific">Anaeromicrobium sediminis</name>
    <dbReference type="NCBI Taxonomy" id="1478221"/>
    <lineage>
        <taxon>Bacteria</taxon>
        <taxon>Bacillati</taxon>
        <taxon>Bacillota</taxon>
        <taxon>Clostridia</taxon>
        <taxon>Peptostreptococcales</taxon>
        <taxon>Thermotaleaceae</taxon>
        <taxon>Anaeromicrobium</taxon>
    </lineage>
</organism>
<dbReference type="InterPro" id="IPR003593">
    <property type="entry name" value="AAA+_ATPase"/>
</dbReference>
<dbReference type="InterPro" id="IPR027417">
    <property type="entry name" value="P-loop_NTPase"/>
</dbReference>
<dbReference type="Proteomes" id="UP000216024">
    <property type="component" value="Unassembled WGS sequence"/>
</dbReference>
<name>A0A267MK18_9FIRM</name>
<dbReference type="GO" id="GO:0016887">
    <property type="term" value="F:ATP hydrolysis activity"/>
    <property type="evidence" value="ECO:0007669"/>
    <property type="project" value="InterPro"/>
</dbReference>
<evidence type="ECO:0000256" key="2">
    <source>
        <dbReference type="ARBA" id="ARBA00022741"/>
    </source>
</evidence>
<dbReference type="SUPFAM" id="SSF52540">
    <property type="entry name" value="P-loop containing nucleoside triphosphate hydrolases"/>
    <property type="match status" value="1"/>
</dbReference>
<sequence length="243" mass="27758">MNITMENLYKIYNNKKVLDIGNLTFEKNKIYGIVGPNGAGKSTLLKIIASLEKPTEGIILYESSPISSENLKGMTYVSQNPYLLDRSCFNNISYPLQIRKMDNKTIEDRVLTIMKDFKIEYLKEQMATKLSAGEGQKVALARALVFKPELLLLDEPTANMDPSSIEMVEHILLNKIKPLGTTIIIITHNIGQAKRICDEIVYIEDGIIYEKEENNNFFRTDNLKTRKFLSLEYTDMGWKYGNV</sequence>
<accession>A0A267MK18</accession>
<comment type="caution">
    <text evidence="5">The sequence shown here is derived from an EMBL/GenBank/DDBJ whole genome shotgun (WGS) entry which is preliminary data.</text>
</comment>
<reference evidence="5 6" key="1">
    <citation type="submission" date="2017-06" db="EMBL/GenBank/DDBJ databases">
        <title>Draft genome sequence of anaerobic fermentative bacterium Anaeromicrobium sediminis DY2726D isolated from West Pacific Ocean sediments.</title>
        <authorList>
            <person name="Zeng X."/>
        </authorList>
    </citation>
    <scope>NUCLEOTIDE SEQUENCE [LARGE SCALE GENOMIC DNA]</scope>
    <source>
        <strain evidence="5 6">DY2726D</strain>
    </source>
</reference>
<keyword evidence="3" id="KW-0067">ATP-binding</keyword>
<dbReference type="PROSITE" id="PS50893">
    <property type="entry name" value="ABC_TRANSPORTER_2"/>
    <property type="match status" value="1"/>
</dbReference>
<dbReference type="EMBL" id="NIBG01000005">
    <property type="protein sequence ID" value="PAB59876.1"/>
    <property type="molecule type" value="Genomic_DNA"/>
</dbReference>
<evidence type="ECO:0000313" key="5">
    <source>
        <dbReference type="EMBL" id="PAB59876.1"/>
    </source>
</evidence>
<dbReference type="Gene3D" id="3.40.50.300">
    <property type="entry name" value="P-loop containing nucleotide triphosphate hydrolases"/>
    <property type="match status" value="1"/>
</dbReference>
<evidence type="ECO:0000259" key="4">
    <source>
        <dbReference type="PROSITE" id="PS50893"/>
    </source>
</evidence>
<dbReference type="GO" id="GO:0005524">
    <property type="term" value="F:ATP binding"/>
    <property type="evidence" value="ECO:0007669"/>
    <property type="project" value="UniProtKB-KW"/>
</dbReference>
<evidence type="ECO:0000256" key="3">
    <source>
        <dbReference type="ARBA" id="ARBA00022840"/>
    </source>
</evidence>
<dbReference type="Pfam" id="PF00005">
    <property type="entry name" value="ABC_tran"/>
    <property type="match status" value="1"/>
</dbReference>
<dbReference type="OrthoDB" id="9804199at2"/>
<proteinExistence type="predicted"/>